<name>A0A9D4CKU8_DREPO</name>
<dbReference type="EMBL" id="JAIWYP010000012">
    <property type="protein sequence ID" value="KAH3727218.1"/>
    <property type="molecule type" value="Genomic_DNA"/>
</dbReference>
<dbReference type="AlphaFoldDB" id="A0A9D4CKU8"/>
<evidence type="ECO:0000313" key="1">
    <source>
        <dbReference type="EMBL" id="KAH3727218.1"/>
    </source>
</evidence>
<proteinExistence type="predicted"/>
<comment type="caution">
    <text evidence="1">The sequence shown here is derived from an EMBL/GenBank/DDBJ whole genome shotgun (WGS) entry which is preliminary data.</text>
</comment>
<evidence type="ECO:0008006" key="3">
    <source>
        <dbReference type="Google" id="ProtNLM"/>
    </source>
</evidence>
<reference evidence="1" key="1">
    <citation type="journal article" date="2019" name="bioRxiv">
        <title>The Genome of the Zebra Mussel, Dreissena polymorpha: A Resource for Invasive Species Research.</title>
        <authorList>
            <person name="McCartney M.A."/>
            <person name="Auch B."/>
            <person name="Kono T."/>
            <person name="Mallez S."/>
            <person name="Zhang Y."/>
            <person name="Obille A."/>
            <person name="Becker A."/>
            <person name="Abrahante J.E."/>
            <person name="Garbe J."/>
            <person name="Badalamenti J.P."/>
            <person name="Herman A."/>
            <person name="Mangelson H."/>
            <person name="Liachko I."/>
            <person name="Sullivan S."/>
            <person name="Sone E.D."/>
            <person name="Koren S."/>
            <person name="Silverstein K.A.T."/>
            <person name="Beckman K.B."/>
            <person name="Gohl D.M."/>
        </authorList>
    </citation>
    <scope>NUCLEOTIDE SEQUENCE</scope>
    <source>
        <strain evidence="1">Duluth1</strain>
        <tissue evidence="1">Whole animal</tissue>
    </source>
</reference>
<keyword evidence="2" id="KW-1185">Reference proteome</keyword>
<dbReference type="Proteomes" id="UP000828390">
    <property type="component" value="Unassembled WGS sequence"/>
</dbReference>
<evidence type="ECO:0000313" key="2">
    <source>
        <dbReference type="Proteomes" id="UP000828390"/>
    </source>
</evidence>
<reference evidence="1" key="2">
    <citation type="submission" date="2020-11" db="EMBL/GenBank/DDBJ databases">
        <authorList>
            <person name="McCartney M.A."/>
            <person name="Auch B."/>
            <person name="Kono T."/>
            <person name="Mallez S."/>
            <person name="Becker A."/>
            <person name="Gohl D.M."/>
            <person name="Silverstein K.A.T."/>
            <person name="Koren S."/>
            <person name="Bechman K.B."/>
            <person name="Herman A."/>
            <person name="Abrahante J.E."/>
            <person name="Garbe J."/>
        </authorList>
    </citation>
    <scope>NUCLEOTIDE SEQUENCE</scope>
    <source>
        <strain evidence="1">Duluth1</strain>
        <tissue evidence="1">Whole animal</tissue>
    </source>
</reference>
<organism evidence="1 2">
    <name type="scientific">Dreissena polymorpha</name>
    <name type="common">Zebra mussel</name>
    <name type="synonym">Mytilus polymorpha</name>
    <dbReference type="NCBI Taxonomy" id="45954"/>
    <lineage>
        <taxon>Eukaryota</taxon>
        <taxon>Metazoa</taxon>
        <taxon>Spiralia</taxon>
        <taxon>Lophotrochozoa</taxon>
        <taxon>Mollusca</taxon>
        <taxon>Bivalvia</taxon>
        <taxon>Autobranchia</taxon>
        <taxon>Heteroconchia</taxon>
        <taxon>Euheterodonta</taxon>
        <taxon>Imparidentia</taxon>
        <taxon>Neoheterodontei</taxon>
        <taxon>Myida</taxon>
        <taxon>Dreissenoidea</taxon>
        <taxon>Dreissenidae</taxon>
        <taxon>Dreissena</taxon>
    </lineage>
</organism>
<protein>
    <recommendedName>
        <fullName evidence="3">DDE-1 domain-containing protein</fullName>
    </recommendedName>
</protein>
<accession>A0A9D4CKU8</accession>
<gene>
    <name evidence="1" type="ORF">DPMN_053147</name>
</gene>
<sequence length="153" mass="17564">MLPELMVGKSEEAEGMMTQSGWSNSEVFLRYMKTHFLKYDMGRNQEYTTLVLYYGQKSHISIKLIEWAKENTIVLFALSPHCSHIFSPCMSVVSVHSKRKQPGRFNILQTAQPMCDLVRCLQICVQSIHCSYVACQLASIVQKDWNLLVAECH</sequence>